<dbReference type="GO" id="GO:0006629">
    <property type="term" value="P:lipid metabolic process"/>
    <property type="evidence" value="ECO:0007669"/>
    <property type="project" value="UniProtKB-KW"/>
</dbReference>
<evidence type="ECO:0000256" key="5">
    <source>
        <dbReference type="ARBA" id="ARBA00023098"/>
    </source>
</evidence>
<feature type="transmembrane region" description="Helical" evidence="8">
    <location>
        <begin position="24"/>
        <end position="48"/>
    </location>
</feature>
<evidence type="ECO:0000256" key="4">
    <source>
        <dbReference type="ARBA" id="ARBA00022989"/>
    </source>
</evidence>
<dbReference type="GO" id="GO:0016020">
    <property type="term" value="C:membrane"/>
    <property type="evidence" value="ECO:0007669"/>
    <property type="project" value="UniProtKB-SubCell"/>
</dbReference>
<dbReference type="Pfam" id="PF01553">
    <property type="entry name" value="Acyltransferase"/>
    <property type="match status" value="1"/>
</dbReference>
<keyword evidence="2 10" id="KW-0808">Transferase</keyword>
<sequence length="285" mass="32193">MSQTWNGAEEPDWPLIDTRGWLRIAWRAPLMALVIFGCLALLLLVRLVERPLCGTGRPVTPHITRFVCRTVLLIMGLPVEMRGQRMKGAGAIVANHTSWLDIFVLNSRKTIYFVSKAEVAAWPGIGWLARATGTLFINRDRREAQAQTQAFEDRLLNGHRLLFFPEGTSTDGLRVLPFKTTLFAAFFSERLHHRLQVQPVSVVYHPPQGAHPRFYGWWGDMDFGASLLRILAAPRQGRVVLNYHPPVRVDDFANRKSLAHALEIRVREGHTAELGPVAPELLGRE</sequence>
<evidence type="ECO:0000313" key="11">
    <source>
        <dbReference type="Proteomes" id="UP000030960"/>
    </source>
</evidence>
<keyword evidence="3 8" id="KW-0812">Transmembrane</keyword>
<dbReference type="OrthoDB" id="9806880at2"/>
<evidence type="ECO:0000313" key="10">
    <source>
        <dbReference type="EMBL" id="KHQ53978.1"/>
    </source>
</evidence>
<proteinExistence type="predicted"/>
<dbReference type="SMART" id="SM00563">
    <property type="entry name" value="PlsC"/>
    <property type="match status" value="1"/>
</dbReference>
<keyword evidence="11" id="KW-1185">Reference proteome</keyword>
<dbReference type="GO" id="GO:0016746">
    <property type="term" value="F:acyltransferase activity"/>
    <property type="evidence" value="ECO:0007669"/>
    <property type="project" value="UniProtKB-KW"/>
</dbReference>
<feature type="domain" description="Phospholipid/glycerol acyltransferase" evidence="9">
    <location>
        <begin position="90"/>
        <end position="205"/>
    </location>
</feature>
<dbReference type="STRING" id="561184.SAMN05216376_101618"/>
<dbReference type="PANTHER" id="PTHR23063:SF52">
    <property type="entry name" value="LYSOPHOSPHATIDYLCHOLINE ACYLTRANSFERASE"/>
    <property type="match status" value="1"/>
</dbReference>
<dbReference type="PATRIC" id="fig|1515334.3.peg.1209"/>
<gene>
    <name evidence="10" type="ORF">OA50_01206</name>
</gene>
<accession>A0A0B3S4T8</accession>
<dbReference type="AlphaFoldDB" id="A0A0B3S4T8"/>
<comment type="subcellular location">
    <subcellularLocation>
        <location evidence="1">Membrane</location>
    </subcellularLocation>
</comment>
<evidence type="ECO:0000256" key="3">
    <source>
        <dbReference type="ARBA" id="ARBA00022692"/>
    </source>
</evidence>
<keyword evidence="7 10" id="KW-0012">Acyltransferase</keyword>
<dbReference type="EMBL" id="JSUQ01000004">
    <property type="protein sequence ID" value="KHQ53978.1"/>
    <property type="molecule type" value="Genomic_DNA"/>
</dbReference>
<dbReference type="InterPro" id="IPR002123">
    <property type="entry name" value="Plipid/glycerol_acylTrfase"/>
</dbReference>
<name>A0A0B3S4T8_9RHOB</name>
<keyword evidence="5" id="KW-0443">Lipid metabolism</keyword>
<evidence type="ECO:0000256" key="8">
    <source>
        <dbReference type="SAM" id="Phobius"/>
    </source>
</evidence>
<dbReference type="CDD" id="cd07989">
    <property type="entry name" value="LPLAT_AGPAT-like"/>
    <property type="match status" value="1"/>
</dbReference>
<comment type="caution">
    <text evidence="10">The sequence shown here is derived from an EMBL/GenBank/DDBJ whole genome shotgun (WGS) entry which is preliminary data.</text>
</comment>
<dbReference type="RefSeq" id="WP_043138607.1">
    <property type="nucleotide sequence ID" value="NZ_JSUQ01000004.1"/>
</dbReference>
<evidence type="ECO:0000259" key="9">
    <source>
        <dbReference type="SMART" id="SM00563"/>
    </source>
</evidence>
<dbReference type="Proteomes" id="UP000030960">
    <property type="component" value="Unassembled WGS sequence"/>
</dbReference>
<organism evidence="10 11">
    <name type="scientific">Mameliella alba</name>
    <dbReference type="NCBI Taxonomy" id="561184"/>
    <lineage>
        <taxon>Bacteria</taxon>
        <taxon>Pseudomonadati</taxon>
        <taxon>Pseudomonadota</taxon>
        <taxon>Alphaproteobacteria</taxon>
        <taxon>Rhodobacterales</taxon>
        <taxon>Roseobacteraceae</taxon>
        <taxon>Mameliella</taxon>
    </lineage>
</organism>
<evidence type="ECO:0000256" key="1">
    <source>
        <dbReference type="ARBA" id="ARBA00004370"/>
    </source>
</evidence>
<keyword evidence="6 8" id="KW-0472">Membrane</keyword>
<dbReference type="PANTHER" id="PTHR23063">
    <property type="entry name" value="PHOSPHOLIPID ACYLTRANSFERASE"/>
    <property type="match status" value="1"/>
</dbReference>
<evidence type="ECO:0000256" key="2">
    <source>
        <dbReference type="ARBA" id="ARBA00022679"/>
    </source>
</evidence>
<dbReference type="SUPFAM" id="SSF69593">
    <property type="entry name" value="Glycerol-3-phosphate (1)-acyltransferase"/>
    <property type="match status" value="1"/>
</dbReference>
<keyword evidence="4 8" id="KW-1133">Transmembrane helix</keyword>
<reference evidence="10 11" key="1">
    <citation type="submission" date="2014-10" db="EMBL/GenBank/DDBJ databases">
        <title>Genome sequence of Ponticoccus sp. strain UMTAT08 isolated from clonal culture of toxic dinoflagellate Alexandrium tamiyavanichii.</title>
        <authorList>
            <person name="Gan H.Y."/>
            <person name="Muhd D.-D."/>
            <person name="Mohd Noor M.E."/>
            <person name="Yeong Y.S."/>
            <person name="Usup G."/>
        </authorList>
    </citation>
    <scope>NUCLEOTIDE SEQUENCE [LARGE SCALE GENOMIC DNA]</scope>
    <source>
        <strain evidence="10 11">UMTAT08</strain>
    </source>
</reference>
<protein>
    <submittedName>
        <fullName evidence="10">1-acyl-sn-glycerol-3-phosphate acyltransferase</fullName>
    </submittedName>
</protein>
<evidence type="ECO:0000256" key="7">
    <source>
        <dbReference type="ARBA" id="ARBA00023315"/>
    </source>
</evidence>
<evidence type="ECO:0000256" key="6">
    <source>
        <dbReference type="ARBA" id="ARBA00023136"/>
    </source>
</evidence>